<gene>
    <name evidence="1" type="ORF">MNBD_GAMMA22-2097</name>
</gene>
<reference evidence="1" key="1">
    <citation type="submission" date="2018-06" db="EMBL/GenBank/DDBJ databases">
        <authorList>
            <person name="Zhirakovskaya E."/>
        </authorList>
    </citation>
    <scope>NUCLEOTIDE SEQUENCE</scope>
</reference>
<evidence type="ECO:0000313" key="1">
    <source>
        <dbReference type="EMBL" id="VAX01708.1"/>
    </source>
</evidence>
<dbReference type="AlphaFoldDB" id="A0A3B1AQR1"/>
<name>A0A3B1AQR1_9ZZZZ</name>
<organism evidence="1">
    <name type="scientific">hydrothermal vent metagenome</name>
    <dbReference type="NCBI Taxonomy" id="652676"/>
    <lineage>
        <taxon>unclassified sequences</taxon>
        <taxon>metagenomes</taxon>
        <taxon>ecological metagenomes</taxon>
    </lineage>
</organism>
<proteinExistence type="predicted"/>
<accession>A0A3B1AQR1</accession>
<dbReference type="EMBL" id="UOFS01000049">
    <property type="protein sequence ID" value="VAX01708.1"/>
    <property type="molecule type" value="Genomic_DNA"/>
</dbReference>
<protein>
    <submittedName>
        <fullName evidence="1">Uncharacterized protein</fullName>
    </submittedName>
</protein>
<sequence length="159" mass="18683">MFSENNIAIKTINSDKYEFLSKPYFLTSAGNDFRLNVYVTFKDHVIKVKLLNLEQKKCPHSNIHNNEQENISFSELNFSDDIASEIYQALTQSNIITNRRQHAFVNYSYKNMNATTKEQWVKNNILNRPFTLTVVLNTASVVDAFKNETMFHYIYMTQY</sequence>